<dbReference type="OMA" id="NSDGWIT"/>
<evidence type="ECO:0000259" key="2">
    <source>
        <dbReference type="Pfam" id="PF12923"/>
    </source>
</evidence>
<feature type="domain" description="Ribosomal RNA-processing protein 7 C-terminal" evidence="2">
    <location>
        <begin position="137"/>
        <end position="212"/>
    </location>
</feature>
<proteinExistence type="inferred from homology"/>
<organism evidence="3 4">
    <name type="scientific">Tetranychus urticae</name>
    <name type="common">Two-spotted spider mite</name>
    <dbReference type="NCBI Taxonomy" id="32264"/>
    <lineage>
        <taxon>Eukaryota</taxon>
        <taxon>Metazoa</taxon>
        <taxon>Ecdysozoa</taxon>
        <taxon>Arthropoda</taxon>
        <taxon>Chelicerata</taxon>
        <taxon>Arachnida</taxon>
        <taxon>Acari</taxon>
        <taxon>Acariformes</taxon>
        <taxon>Trombidiformes</taxon>
        <taxon>Prostigmata</taxon>
        <taxon>Eleutherengona</taxon>
        <taxon>Raphignathae</taxon>
        <taxon>Tetranychoidea</taxon>
        <taxon>Tetranychidae</taxon>
        <taxon>Tetranychus</taxon>
    </lineage>
</organism>
<dbReference type="EMBL" id="CAEY01001178">
    <property type="status" value="NOT_ANNOTATED_CDS"/>
    <property type="molecule type" value="Genomic_DNA"/>
</dbReference>
<reference evidence="3" key="2">
    <citation type="submission" date="2015-06" db="UniProtKB">
        <authorList>
            <consortium name="EnsemblMetazoa"/>
        </authorList>
    </citation>
    <scope>IDENTIFICATION</scope>
</reference>
<reference evidence="4" key="1">
    <citation type="submission" date="2011-08" db="EMBL/GenBank/DDBJ databases">
        <authorList>
            <person name="Rombauts S."/>
        </authorList>
    </citation>
    <scope>NUCLEOTIDE SEQUENCE</scope>
    <source>
        <strain evidence="4">London</strain>
    </source>
</reference>
<dbReference type="InterPro" id="IPR024326">
    <property type="entry name" value="RRP7_C"/>
</dbReference>
<dbReference type="STRING" id="32264.T1L4V1"/>
<keyword evidence="4" id="KW-1185">Reference proteome</keyword>
<dbReference type="GO" id="GO:0006364">
    <property type="term" value="P:rRNA processing"/>
    <property type="evidence" value="ECO:0007669"/>
    <property type="project" value="TreeGrafter"/>
</dbReference>
<dbReference type="KEGG" id="tut:107370319"/>
<dbReference type="Pfam" id="PF12923">
    <property type="entry name" value="RRP7"/>
    <property type="match status" value="1"/>
</dbReference>
<dbReference type="OrthoDB" id="5390at2759"/>
<dbReference type="GO" id="GO:0032545">
    <property type="term" value="C:CURI complex"/>
    <property type="evidence" value="ECO:0007669"/>
    <property type="project" value="TreeGrafter"/>
</dbReference>
<dbReference type="GO" id="GO:0000028">
    <property type="term" value="P:ribosomal small subunit assembly"/>
    <property type="evidence" value="ECO:0007669"/>
    <property type="project" value="TreeGrafter"/>
</dbReference>
<dbReference type="PANTHER" id="PTHR13191">
    <property type="entry name" value="RIBOSOMAL RNA PROCESSING PROTEIN 7-RELATED"/>
    <property type="match status" value="1"/>
</dbReference>
<evidence type="ECO:0000313" key="4">
    <source>
        <dbReference type="Proteomes" id="UP000015104"/>
    </source>
</evidence>
<comment type="similarity">
    <text evidence="1">Belongs to the RRP7 family.</text>
</comment>
<dbReference type="HOGENOM" id="CLU_1226223_0_0_1"/>
<gene>
    <name evidence="3" type="primary">107370319</name>
</gene>
<dbReference type="Proteomes" id="UP000015104">
    <property type="component" value="Unassembled WGS sequence"/>
</dbReference>
<dbReference type="eggNOG" id="KOG4008">
    <property type="taxonomic scope" value="Eukaryota"/>
</dbReference>
<dbReference type="PANTHER" id="PTHR13191:SF0">
    <property type="entry name" value="RIBOSOMAL RNA-PROCESSING PROTEIN 7 HOMOLOG A-RELATED"/>
    <property type="match status" value="1"/>
</dbReference>
<evidence type="ECO:0000313" key="3">
    <source>
        <dbReference type="EnsemblMetazoa" id="tetur41g00220.1"/>
    </source>
</evidence>
<dbReference type="EnsemblMetazoa" id="tetur41g00220.1">
    <property type="protein sequence ID" value="tetur41g00220.1"/>
    <property type="gene ID" value="tetur41g00220"/>
</dbReference>
<evidence type="ECO:0000256" key="1">
    <source>
        <dbReference type="ARBA" id="ARBA00006110"/>
    </source>
</evidence>
<accession>T1L4V1</accession>
<dbReference type="AlphaFoldDB" id="T1L4V1"/>
<name>T1L4V1_TETUR</name>
<dbReference type="InterPro" id="IPR040446">
    <property type="entry name" value="RRP7"/>
</dbReference>
<sequence length="226" mass="26038">MKEISILNVIVNKSSSIVRHVFVKPLASDPEKKSVIFVNLPCFCDPESFKKLIVEKFGDVTLITYHSSIEKVGIDESSFDKEKLSPLNGHRVAVVHFKKKASYKELFNFIESEENLYLYGDSKPITGIRRWEKCYNESILDVQSMKEEIATYIAAYDAKVQLEKERAKSMEGVPDEEGWIKVTRHGKKSFLPNSESLDKKITDQMRRKKAKVEGFPYVNKIKHNPF</sequence>
<dbReference type="GO" id="GO:0034456">
    <property type="term" value="C:UTP-C complex"/>
    <property type="evidence" value="ECO:0007669"/>
    <property type="project" value="TreeGrafter"/>
</dbReference>
<protein>
    <recommendedName>
        <fullName evidence="2">Ribosomal RNA-processing protein 7 C-terminal domain-containing protein</fullName>
    </recommendedName>
</protein>